<accession>A0A9Q3BGI3</accession>
<evidence type="ECO:0000313" key="2">
    <source>
        <dbReference type="Proteomes" id="UP000765509"/>
    </source>
</evidence>
<keyword evidence="2" id="KW-1185">Reference proteome</keyword>
<protein>
    <submittedName>
        <fullName evidence="1">Uncharacterized protein</fullName>
    </submittedName>
</protein>
<organism evidence="1 2">
    <name type="scientific">Austropuccinia psidii MF-1</name>
    <dbReference type="NCBI Taxonomy" id="1389203"/>
    <lineage>
        <taxon>Eukaryota</taxon>
        <taxon>Fungi</taxon>
        <taxon>Dikarya</taxon>
        <taxon>Basidiomycota</taxon>
        <taxon>Pucciniomycotina</taxon>
        <taxon>Pucciniomycetes</taxon>
        <taxon>Pucciniales</taxon>
        <taxon>Sphaerophragmiaceae</taxon>
        <taxon>Austropuccinia</taxon>
    </lineage>
</organism>
<name>A0A9Q3BGI3_9BASI</name>
<gene>
    <name evidence="1" type="ORF">O181_004599</name>
</gene>
<comment type="caution">
    <text evidence="1">The sequence shown here is derived from an EMBL/GenBank/DDBJ whole genome shotgun (WGS) entry which is preliminary data.</text>
</comment>
<sequence>MSGSMIHMRILRKCGELEHAIKCRRVEPFSTEDYINLMEDISSRKRIGKTWTRKPMELEMVPKIFREDKRTERPVLKYHKCGNTSHLAKTFTKNTKINKFQIIEEVQCAEEKVKYGQDPAISEGTLVEDYPIESITAFFEVTKVHTHLPQSSEDCYSLINIQEARMCKTKASKGKGYTSGESCITSILMNDVESRVKLYTGVFCTCVVKYYLQDLLPECKNHLLPIEDVQLSTNSNNIYYLGILNTNPVFPHPAGSLIMKTEIVVLENSTSQHIILENYYLNIYAIEINNNKDRYFTIGENIRQKFSFSNMTKQISVLSPNKDIYRDEFVTDHLFEAQINPSLRFILRHEYIDVFDTYKNAFASDNEPLGAIRGQEVDITLSIDRPYPPVLIRPA</sequence>
<dbReference type="AlphaFoldDB" id="A0A9Q3BGI3"/>
<dbReference type="EMBL" id="AVOT02000905">
    <property type="protein sequence ID" value="MBW0464884.1"/>
    <property type="molecule type" value="Genomic_DNA"/>
</dbReference>
<proteinExistence type="predicted"/>
<evidence type="ECO:0000313" key="1">
    <source>
        <dbReference type="EMBL" id="MBW0464884.1"/>
    </source>
</evidence>
<reference evidence="1" key="1">
    <citation type="submission" date="2021-03" db="EMBL/GenBank/DDBJ databases">
        <title>Draft genome sequence of rust myrtle Austropuccinia psidii MF-1, a brazilian biotype.</title>
        <authorList>
            <person name="Quecine M.C."/>
            <person name="Pachon D.M.R."/>
            <person name="Bonatelli M.L."/>
            <person name="Correr F.H."/>
            <person name="Franceschini L.M."/>
            <person name="Leite T.F."/>
            <person name="Margarido G.R.A."/>
            <person name="Almeida C.A."/>
            <person name="Ferrarezi J.A."/>
            <person name="Labate C.A."/>
        </authorList>
    </citation>
    <scope>NUCLEOTIDE SEQUENCE</scope>
    <source>
        <strain evidence="1">MF-1</strain>
    </source>
</reference>
<dbReference type="Proteomes" id="UP000765509">
    <property type="component" value="Unassembled WGS sequence"/>
</dbReference>
<dbReference type="OrthoDB" id="2517660at2759"/>